<name>A0A699HQA9_TANCI</name>
<dbReference type="EMBL" id="BKCJ010175329">
    <property type="protein sequence ID" value="GEY39987.1"/>
    <property type="molecule type" value="Genomic_DNA"/>
</dbReference>
<evidence type="ECO:0000256" key="1">
    <source>
        <dbReference type="SAM" id="Phobius"/>
    </source>
</evidence>
<protein>
    <submittedName>
        <fullName evidence="2">Uncharacterized protein</fullName>
    </submittedName>
</protein>
<evidence type="ECO:0000313" key="2">
    <source>
        <dbReference type="EMBL" id="GEY39987.1"/>
    </source>
</evidence>
<organism evidence="2">
    <name type="scientific">Tanacetum cinerariifolium</name>
    <name type="common">Dalmatian daisy</name>
    <name type="synonym">Chrysanthemum cinerariifolium</name>
    <dbReference type="NCBI Taxonomy" id="118510"/>
    <lineage>
        <taxon>Eukaryota</taxon>
        <taxon>Viridiplantae</taxon>
        <taxon>Streptophyta</taxon>
        <taxon>Embryophyta</taxon>
        <taxon>Tracheophyta</taxon>
        <taxon>Spermatophyta</taxon>
        <taxon>Magnoliopsida</taxon>
        <taxon>eudicotyledons</taxon>
        <taxon>Gunneridae</taxon>
        <taxon>Pentapetalae</taxon>
        <taxon>asterids</taxon>
        <taxon>campanulids</taxon>
        <taxon>Asterales</taxon>
        <taxon>Asteraceae</taxon>
        <taxon>Asteroideae</taxon>
        <taxon>Anthemideae</taxon>
        <taxon>Anthemidinae</taxon>
        <taxon>Tanacetum</taxon>
    </lineage>
</organism>
<feature type="transmembrane region" description="Helical" evidence="1">
    <location>
        <begin position="12"/>
        <end position="30"/>
    </location>
</feature>
<dbReference type="AlphaFoldDB" id="A0A699HQA9"/>
<comment type="caution">
    <text evidence="2">The sequence shown here is derived from an EMBL/GenBank/DDBJ whole genome shotgun (WGS) entry which is preliminary data.</text>
</comment>
<accession>A0A699HQA9</accession>
<keyword evidence="1" id="KW-1133">Transmembrane helix</keyword>
<feature type="non-terminal residue" evidence="2">
    <location>
        <position position="1"/>
    </location>
</feature>
<feature type="transmembrane region" description="Helical" evidence="1">
    <location>
        <begin position="50"/>
        <end position="76"/>
    </location>
</feature>
<keyword evidence="1" id="KW-0472">Membrane</keyword>
<proteinExistence type="predicted"/>
<sequence>VPQDYDVSSAMPRLFIHVIYAISLALYPFAERYAQPYFFSCLIRQRLLSSFILTTSEVCPGFVLGWIGASLGFVSYKSKVLGFNIRLPKNSRLLPTGRLQPLLASPRCRRSLRCRHSWCVALWSVGDVAILGLWLQPTWLFDTSRYESVDPLSFNQVHIVAVIGHFLKLPFEPNGRHTSFVLCLQPWRVGRRSHISKTAADVGVKKDANAFLEGIKAAKESTYGAIADSACDNTGKR</sequence>
<keyword evidence="1" id="KW-0812">Transmembrane</keyword>
<reference evidence="2" key="1">
    <citation type="journal article" date="2019" name="Sci. Rep.">
        <title>Draft genome of Tanacetum cinerariifolium, the natural source of mosquito coil.</title>
        <authorList>
            <person name="Yamashiro T."/>
            <person name="Shiraishi A."/>
            <person name="Satake H."/>
            <person name="Nakayama K."/>
        </authorList>
    </citation>
    <scope>NUCLEOTIDE SEQUENCE</scope>
</reference>
<gene>
    <name evidence="2" type="ORF">Tci_411961</name>
</gene>